<dbReference type="PANTHER" id="PTHR12260:SF6">
    <property type="entry name" value="DAMAGE-CONTROL PHOSPHATASE ARMT1"/>
    <property type="match status" value="1"/>
</dbReference>
<gene>
    <name evidence="9" type="ORF">GSBLH_T00003167001</name>
</gene>
<dbReference type="EMBL" id="FN668658">
    <property type="protein sequence ID" value="CBK23268.2"/>
    <property type="molecule type" value="Genomic_DNA"/>
</dbReference>
<evidence type="ECO:0000256" key="6">
    <source>
        <dbReference type="ARBA" id="ARBA00048809"/>
    </source>
</evidence>
<comment type="catalytic activity">
    <reaction evidence="1 7">
        <text>beta-D-fructose 1-phosphate + H2O = D-fructose + phosphate</text>
        <dbReference type="Rhea" id="RHEA:35603"/>
        <dbReference type="ChEBI" id="CHEBI:15377"/>
        <dbReference type="ChEBI" id="CHEBI:37721"/>
        <dbReference type="ChEBI" id="CHEBI:43474"/>
        <dbReference type="ChEBI" id="CHEBI:138881"/>
    </reaction>
</comment>
<evidence type="ECO:0000313" key="9">
    <source>
        <dbReference type="EMBL" id="CBK23268.2"/>
    </source>
</evidence>
<dbReference type="RefSeq" id="XP_012897316.1">
    <property type="nucleotide sequence ID" value="XM_013041862.1"/>
</dbReference>
<dbReference type="GO" id="GO:0005634">
    <property type="term" value="C:nucleus"/>
    <property type="evidence" value="ECO:0007669"/>
    <property type="project" value="TreeGrafter"/>
</dbReference>
<dbReference type="GO" id="GO:0006974">
    <property type="term" value="P:DNA damage response"/>
    <property type="evidence" value="ECO:0007669"/>
    <property type="project" value="TreeGrafter"/>
</dbReference>
<dbReference type="GO" id="GO:0103026">
    <property type="term" value="F:fructose-1-phosphatase activity"/>
    <property type="evidence" value="ECO:0007669"/>
    <property type="project" value="RHEA"/>
</dbReference>
<dbReference type="GO" id="GO:0046872">
    <property type="term" value="F:metal ion binding"/>
    <property type="evidence" value="ECO:0007669"/>
    <property type="project" value="UniProtKB-UniRule"/>
</dbReference>
<keyword evidence="3 7" id="KW-0479">Metal-binding</keyword>
<comment type="domain">
    <text evidence="7">Subfamily III proteins have a conserved RTxK motif about 40-50 residues from the C-terminus; the threonine may be replaced by serine or cysteine.</text>
</comment>
<dbReference type="GeneID" id="24920280"/>
<dbReference type="Pfam" id="PF01937">
    <property type="entry name" value="ARMT1-like_dom"/>
    <property type="match status" value="1"/>
</dbReference>
<keyword evidence="10" id="KW-1185">Reference proteome</keyword>
<reference evidence="9" key="1">
    <citation type="submission" date="2010-02" db="EMBL/GenBank/DDBJ databases">
        <title>Sequencing and annotation of the Blastocystis hominis genome.</title>
        <authorList>
            <person name="Wincker P."/>
        </authorList>
    </citation>
    <scope>NUCLEOTIDE SEQUENCE</scope>
    <source>
        <strain evidence="9">Singapore isolate B</strain>
    </source>
</reference>
<dbReference type="InterPro" id="IPR036075">
    <property type="entry name" value="ARMT-1-like_metal-bd_sf"/>
</dbReference>
<dbReference type="SUPFAM" id="SSF111321">
    <property type="entry name" value="AF1104-like"/>
    <property type="match status" value="1"/>
</dbReference>
<dbReference type="PANTHER" id="PTHR12260">
    <property type="entry name" value="DAMAGE-CONTROL PHOSPHATASE ARMT1"/>
    <property type="match status" value="1"/>
</dbReference>
<dbReference type="InterPro" id="IPR002791">
    <property type="entry name" value="ARMT1-like_metal-bd"/>
</dbReference>
<dbReference type="InterPro" id="IPR039763">
    <property type="entry name" value="ARMT1"/>
</dbReference>
<evidence type="ECO:0000259" key="8">
    <source>
        <dbReference type="Pfam" id="PF01937"/>
    </source>
</evidence>
<dbReference type="OrthoDB" id="541375at2759"/>
<evidence type="ECO:0000256" key="5">
    <source>
        <dbReference type="ARBA" id="ARBA00023211"/>
    </source>
</evidence>
<accession>D8M5C9</accession>
<dbReference type="EC" id="3.1.3.-" evidence="7"/>
<evidence type="ECO:0000313" key="10">
    <source>
        <dbReference type="Proteomes" id="UP000008312"/>
    </source>
</evidence>
<keyword evidence="5 7" id="KW-0464">Manganese</keyword>
<evidence type="ECO:0000256" key="2">
    <source>
        <dbReference type="ARBA" id="ARBA00009519"/>
    </source>
</evidence>
<comment type="function">
    <text evidence="7">Metal-dependent phosphatase that shows phosphatase activity against several substrates, including fructose-1-phosphate and fructose-6-phosphate. Its preference for fructose-1-phosphate, a strong glycating agent that causes DNA damage rather than a canonical yeast metabolite, suggests a damage-control function in hexose phosphate metabolism.</text>
</comment>
<feature type="domain" description="Damage-control phosphatase ARMT1-like metal-binding" evidence="8">
    <location>
        <begin position="85"/>
        <end position="354"/>
    </location>
</feature>
<protein>
    <recommendedName>
        <fullName evidence="7">Sugar phosphate phosphatase</fullName>
        <ecNumber evidence="7">3.1.3.-</ecNumber>
    </recommendedName>
</protein>
<comment type="catalytic activity">
    <reaction evidence="6 7">
        <text>beta-D-fructose 6-phosphate = dihydroxyacetone + D-glyceraldehyde 3-phosphate</text>
        <dbReference type="Rhea" id="RHEA:28002"/>
        <dbReference type="ChEBI" id="CHEBI:16016"/>
        <dbReference type="ChEBI" id="CHEBI:57634"/>
        <dbReference type="ChEBI" id="CHEBI:59776"/>
    </reaction>
</comment>
<dbReference type="AlphaFoldDB" id="D8M5C9"/>
<comment type="cofactor">
    <cofactor evidence="7">
        <name>Mn(2+)</name>
        <dbReference type="ChEBI" id="CHEBI:29035"/>
    </cofactor>
    <cofactor evidence="7">
        <name>Ni(2+)</name>
        <dbReference type="ChEBI" id="CHEBI:49786"/>
    </cofactor>
</comment>
<keyword evidence="4 7" id="KW-0378">Hydrolase</keyword>
<name>D8M5C9_BLAHO</name>
<evidence type="ECO:0000256" key="3">
    <source>
        <dbReference type="ARBA" id="ARBA00022723"/>
    </source>
</evidence>
<dbReference type="Proteomes" id="UP000008312">
    <property type="component" value="Unassembled WGS sequence"/>
</dbReference>
<comment type="similarity">
    <text evidence="2 7">Belongs to the damage-control phosphatase family. Sugar phosphate phosphatase III subfamily.</text>
</comment>
<dbReference type="OMA" id="IFARQKM"/>
<dbReference type="GO" id="GO:0097023">
    <property type="term" value="F:fructose 6-phosphate aldolase activity"/>
    <property type="evidence" value="ECO:0007669"/>
    <property type="project" value="RHEA"/>
</dbReference>
<dbReference type="Gene3D" id="3.40.50.10880">
    <property type="entry name" value="Uncharacterised protein PF01937, DUF89, domain 3"/>
    <property type="match status" value="1"/>
</dbReference>
<organism evidence="9">
    <name type="scientific">Blastocystis hominis</name>
    <dbReference type="NCBI Taxonomy" id="12968"/>
    <lineage>
        <taxon>Eukaryota</taxon>
        <taxon>Sar</taxon>
        <taxon>Stramenopiles</taxon>
        <taxon>Bigyra</taxon>
        <taxon>Opalozoa</taxon>
        <taxon>Opalinata</taxon>
        <taxon>Blastocystidae</taxon>
        <taxon>Blastocystis</taxon>
    </lineage>
</organism>
<evidence type="ECO:0000256" key="7">
    <source>
        <dbReference type="RuleBase" id="RU367030"/>
    </source>
</evidence>
<evidence type="ECO:0000256" key="1">
    <source>
        <dbReference type="ARBA" id="ARBA00001326"/>
    </source>
</evidence>
<proteinExistence type="inferred from homology"/>
<sequence length="400" mass="45286">MKRRIPDIIYQTMNSQPLPPSIAESYTTLAHTIRDNGPILDITNSDSLLSELFRIPVRRAIHDDLHWHAISWWLAENYEFLLLNHIQHMDASLPKDPFFALKSKALTAVADQIEPFFAPLLARLRSEPAISEDVFASALLTLLWGNKADLSMSSGVVEGKSLLHTSSSNLILIDHSKEAWSFLQSHDVREISVFADNSGLEMLCDFLFITLLLSAFPHCSVHYVVKASPVFVSDVTLDDIQPGLDVLRRSRDASLRWMLDCLEGAMQSGRLDVKASVFLCSALPGWEMPSSMRGFLAKQDLVITKGDANYRRLAGDLHWEYDVELKRVLHYFPCSLLMLRTLKSNVLMGVSKELQEKARERDANWDCSGQNGIIQLYSCCFSVFLKHEKGGSMKDRKEWD</sequence>
<evidence type="ECO:0000256" key="4">
    <source>
        <dbReference type="ARBA" id="ARBA00022801"/>
    </source>
</evidence>
<dbReference type="InParanoid" id="D8M5C9"/>